<evidence type="ECO:0000259" key="1">
    <source>
        <dbReference type="PROSITE" id="PS52001"/>
    </source>
</evidence>
<dbReference type="InterPro" id="IPR010920">
    <property type="entry name" value="LSM_dom_sf"/>
</dbReference>
<dbReference type="GO" id="GO:0005634">
    <property type="term" value="C:nucleus"/>
    <property type="evidence" value="ECO:0007669"/>
    <property type="project" value="InterPro"/>
</dbReference>
<dbReference type="AlphaFoldDB" id="A0A9P0LX59"/>
<evidence type="ECO:0000313" key="3">
    <source>
        <dbReference type="Proteomes" id="UP001152888"/>
    </source>
</evidence>
<dbReference type="EMBL" id="CAKOFQ010007585">
    <property type="protein sequence ID" value="CAH2004340.1"/>
    <property type="molecule type" value="Genomic_DNA"/>
</dbReference>
<sequence length="163" mass="18970">MDDMEHIVDPHFKEDPLYMKSLIGKEIEVKTVNKKAYKGFVYVIDPIFKTVVLHCNRKSESEYDTVIIMHHAIETLCVLSDEVNQWYLQTTKETVNSNITRKDSVKKWLQHMQINVAESGDILKVDDHLIILPPYELENCVSNNTIILERVRNILDQMPPDST</sequence>
<organism evidence="2 3">
    <name type="scientific">Acanthoscelides obtectus</name>
    <name type="common">Bean weevil</name>
    <name type="synonym">Bruchus obtectus</name>
    <dbReference type="NCBI Taxonomy" id="200917"/>
    <lineage>
        <taxon>Eukaryota</taxon>
        <taxon>Metazoa</taxon>
        <taxon>Ecdysozoa</taxon>
        <taxon>Arthropoda</taxon>
        <taxon>Hexapoda</taxon>
        <taxon>Insecta</taxon>
        <taxon>Pterygota</taxon>
        <taxon>Neoptera</taxon>
        <taxon>Endopterygota</taxon>
        <taxon>Coleoptera</taxon>
        <taxon>Polyphaga</taxon>
        <taxon>Cucujiformia</taxon>
        <taxon>Chrysomeloidea</taxon>
        <taxon>Chrysomelidae</taxon>
        <taxon>Bruchinae</taxon>
        <taxon>Bruchini</taxon>
        <taxon>Acanthoscelides</taxon>
    </lineage>
</organism>
<evidence type="ECO:0000313" key="2">
    <source>
        <dbReference type="EMBL" id="CAH2004340.1"/>
    </source>
</evidence>
<dbReference type="PROSITE" id="PS52001">
    <property type="entry name" value="AD"/>
    <property type="match status" value="1"/>
</dbReference>
<dbReference type="PANTHER" id="PTHR14710:SF2">
    <property type="entry name" value="GEM-ASSOCIATED PROTEIN 6"/>
    <property type="match status" value="1"/>
</dbReference>
<dbReference type="GO" id="GO:0032797">
    <property type="term" value="C:SMN complex"/>
    <property type="evidence" value="ECO:0007669"/>
    <property type="project" value="TreeGrafter"/>
</dbReference>
<dbReference type="Proteomes" id="UP001152888">
    <property type="component" value="Unassembled WGS sequence"/>
</dbReference>
<reference evidence="2" key="1">
    <citation type="submission" date="2022-03" db="EMBL/GenBank/DDBJ databases">
        <authorList>
            <person name="Sayadi A."/>
        </authorList>
    </citation>
    <scope>NUCLEOTIDE SEQUENCE</scope>
</reference>
<dbReference type="Gene3D" id="2.30.30.100">
    <property type="match status" value="1"/>
</dbReference>
<comment type="caution">
    <text evidence="2">The sequence shown here is derived from an EMBL/GenBank/DDBJ whole genome shotgun (WGS) entry which is preliminary data.</text>
</comment>
<dbReference type="InterPro" id="IPR046857">
    <property type="entry name" value="Gemin6_Sm-like_dom"/>
</dbReference>
<dbReference type="GO" id="GO:0000387">
    <property type="term" value="P:spliceosomal snRNP assembly"/>
    <property type="evidence" value="ECO:0007669"/>
    <property type="project" value="TreeGrafter"/>
</dbReference>
<dbReference type="OrthoDB" id="77463at2759"/>
<dbReference type="Pfam" id="PF20417">
    <property type="entry name" value="Gemin6_C"/>
    <property type="match status" value="1"/>
</dbReference>
<proteinExistence type="predicted"/>
<dbReference type="InterPro" id="IPR009422">
    <property type="entry name" value="Gemin6"/>
</dbReference>
<feature type="domain" description="AD" evidence="1">
    <location>
        <begin position="71"/>
        <end position="163"/>
    </location>
</feature>
<dbReference type="GO" id="GO:0000245">
    <property type="term" value="P:spliceosomal complex assembly"/>
    <property type="evidence" value="ECO:0007669"/>
    <property type="project" value="InterPro"/>
</dbReference>
<dbReference type="InterPro" id="IPR046856">
    <property type="entry name" value="Gemin6_C"/>
</dbReference>
<dbReference type="Pfam" id="PF06372">
    <property type="entry name" value="Gemin6"/>
    <property type="match status" value="1"/>
</dbReference>
<dbReference type="PANTHER" id="PTHR14710">
    <property type="entry name" value="GEM-ASSOCIATED PROTEIN 6"/>
    <property type="match status" value="1"/>
</dbReference>
<accession>A0A9P0LX59</accession>
<dbReference type="SUPFAM" id="SSF50182">
    <property type="entry name" value="Sm-like ribonucleoproteins"/>
    <property type="match status" value="1"/>
</dbReference>
<keyword evidence="3" id="KW-1185">Reference proteome</keyword>
<gene>
    <name evidence="2" type="ORF">ACAOBT_LOCUS27936</name>
</gene>
<protein>
    <recommendedName>
        <fullName evidence="1">AD domain-containing protein</fullName>
    </recommendedName>
</protein>
<dbReference type="InterPro" id="IPR047574">
    <property type="entry name" value="AD"/>
</dbReference>
<name>A0A9P0LX59_ACAOB</name>